<keyword evidence="1" id="KW-0732">Signal</keyword>
<reference evidence="2 3" key="1">
    <citation type="submission" date="2018-04" db="EMBL/GenBank/DDBJ databases">
        <title>The genome of golden apple snail Pomacea canaliculata provides insight into stress tolerance and invasive adaptation.</title>
        <authorList>
            <person name="Liu C."/>
            <person name="Liu B."/>
            <person name="Ren Y."/>
            <person name="Zhang Y."/>
            <person name="Wang H."/>
            <person name="Li S."/>
            <person name="Jiang F."/>
            <person name="Yin L."/>
            <person name="Zhang G."/>
            <person name="Qian W."/>
            <person name="Fan W."/>
        </authorList>
    </citation>
    <scope>NUCLEOTIDE SEQUENCE [LARGE SCALE GENOMIC DNA]</scope>
    <source>
        <strain evidence="2">SZHN2017</strain>
        <tissue evidence="2">Muscle</tissue>
    </source>
</reference>
<sequence>MRCLLVFLVVCAVAFAQGPGGHGEHGNPAERLVADEVAALLKATPSLTVDQCTAKCDAVFALDAPQDETLTDRDCAFECRV</sequence>
<organism evidence="2 3">
    <name type="scientific">Pomacea canaliculata</name>
    <name type="common">Golden apple snail</name>
    <dbReference type="NCBI Taxonomy" id="400727"/>
    <lineage>
        <taxon>Eukaryota</taxon>
        <taxon>Metazoa</taxon>
        <taxon>Spiralia</taxon>
        <taxon>Lophotrochozoa</taxon>
        <taxon>Mollusca</taxon>
        <taxon>Gastropoda</taxon>
        <taxon>Caenogastropoda</taxon>
        <taxon>Architaenioglossa</taxon>
        <taxon>Ampullarioidea</taxon>
        <taxon>Ampullariidae</taxon>
        <taxon>Pomacea</taxon>
    </lineage>
</organism>
<comment type="caution">
    <text evidence="2">The sequence shown here is derived from an EMBL/GenBank/DDBJ whole genome shotgun (WGS) entry which is preliminary data.</text>
</comment>
<name>A0A2T7PT84_POMCA</name>
<dbReference type="AlphaFoldDB" id="A0A2T7PT84"/>
<evidence type="ECO:0000256" key="1">
    <source>
        <dbReference type="SAM" id="SignalP"/>
    </source>
</evidence>
<gene>
    <name evidence="2" type="ORF">C0Q70_03622</name>
</gene>
<protein>
    <submittedName>
        <fullName evidence="2">Uncharacterized protein</fullName>
    </submittedName>
</protein>
<proteinExistence type="predicted"/>
<dbReference type="EMBL" id="PZQS01000002">
    <property type="protein sequence ID" value="PVD36636.1"/>
    <property type="molecule type" value="Genomic_DNA"/>
</dbReference>
<feature type="chain" id="PRO_5015532789" evidence="1">
    <location>
        <begin position="17"/>
        <end position="81"/>
    </location>
</feature>
<evidence type="ECO:0000313" key="3">
    <source>
        <dbReference type="Proteomes" id="UP000245119"/>
    </source>
</evidence>
<evidence type="ECO:0000313" key="2">
    <source>
        <dbReference type="EMBL" id="PVD36636.1"/>
    </source>
</evidence>
<dbReference type="Proteomes" id="UP000245119">
    <property type="component" value="Linkage Group LG2"/>
</dbReference>
<keyword evidence="3" id="KW-1185">Reference proteome</keyword>
<dbReference type="OrthoDB" id="6153198at2759"/>
<accession>A0A2T7PT84</accession>
<feature type="signal peptide" evidence="1">
    <location>
        <begin position="1"/>
        <end position="16"/>
    </location>
</feature>